<name>A0A7R8WE75_9CRUS</name>
<dbReference type="PANTHER" id="PTHR10652">
    <property type="entry name" value="ADENYLYL CYCLASE-ASSOCIATED PROTEIN"/>
    <property type="match status" value="1"/>
</dbReference>
<dbReference type="Gene3D" id="2.160.20.70">
    <property type="match status" value="1"/>
</dbReference>
<reference evidence="3" key="1">
    <citation type="submission" date="2020-11" db="EMBL/GenBank/DDBJ databases">
        <authorList>
            <person name="Tran Van P."/>
        </authorList>
    </citation>
    <scope>NUCLEOTIDE SEQUENCE</scope>
</reference>
<dbReference type="GO" id="GO:0007015">
    <property type="term" value="P:actin filament organization"/>
    <property type="evidence" value="ECO:0007669"/>
    <property type="project" value="TreeGrafter"/>
</dbReference>
<protein>
    <submittedName>
        <fullName evidence="3">Uncharacterized protein</fullName>
    </submittedName>
</protein>
<accession>A0A7R8WE75</accession>
<dbReference type="Gene3D" id="1.25.40.330">
    <property type="entry name" value="Adenylate cyclase-associated CAP, N-terminal domain"/>
    <property type="match status" value="3"/>
</dbReference>
<dbReference type="Pfam" id="PF08603">
    <property type="entry name" value="CAP_C"/>
    <property type="match status" value="1"/>
</dbReference>
<comment type="similarity">
    <text evidence="1">Belongs to the CAP family.</text>
</comment>
<dbReference type="EMBL" id="OB661231">
    <property type="protein sequence ID" value="CAD7227713.1"/>
    <property type="molecule type" value="Genomic_DNA"/>
</dbReference>
<gene>
    <name evidence="3" type="ORF">CTOB1V02_LOCUS5612</name>
</gene>
<dbReference type="GO" id="GO:0008179">
    <property type="term" value="F:adenylate cyclase binding"/>
    <property type="evidence" value="ECO:0007669"/>
    <property type="project" value="TreeGrafter"/>
</dbReference>
<dbReference type="SMART" id="SM00673">
    <property type="entry name" value="CARP"/>
    <property type="match status" value="2"/>
</dbReference>
<proteinExistence type="inferred from homology"/>
<feature type="region of interest" description="Disordered" evidence="2">
    <location>
        <begin position="215"/>
        <end position="255"/>
    </location>
</feature>
<dbReference type="PROSITE" id="PS51329">
    <property type="entry name" value="C_CAP_COFACTOR_C"/>
    <property type="match status" value="1"/>
</dbReference>
<evidence type="ECO:0000256" key="2">
    <source>
        <dbReference type="SAM" id="MobiDB-lite"/>
    </source>
</evidence>
<dbReference type="GO" id="GO:0005737">
    <property type="term" value="C:cytoplasm"/>
    <property type="evidence" value="ECO:0007669"/>
    <property type="project" value="TreeGrafter"/>
</dbReference>
<evidence type="ECO:0000313" key="3">
    <source>
        <dbReference type="EMBL" id="CAD7227713.1"/>
    </source>
</evidence>
<dbReference type="InterPro" id="IPR001837">
    <property type="entry name" value="Adenylate_cyclase-assoc_CAP"/>
</dbReference>
<dbReference type="GO" id="GO:0019933">
    <property type="term" value="P:cAMP-mediated signaling"/>
    <property type="evidence" value="ECO:0007669"/>
    <property type="project" value="TreeGrafter"/>
</dbReference>
<dbReference type="GO" id="GO:0000902">
    <property type="term" value="P:cell morphogenesis"/>
    <property type="evidence" value="ECO:0007669"/>
    <property type="project" value="TreeGrafter"/>
</dbReference>
<dbReference type="Pfam" id="PF21938">
    <property type="entry name" value="CAP_N"/>
    <property type="match status" value="2"/>
</dbReference>
<dbReference type="SUPFAM" id="SSF101278">
    <property type="entry name" value="N-terminal domain of adenylylcyclase associated protein, CAP"/>
    <property type="match status" value="2"/>
</dbReference>
<dbReference type="FunFam" id="2.160.20.70:FF:000001">
    <property type="entry name" value="Adenylyl cyclase-associated protein"/>
    <property type="match status" value="1"/>
</dbReference>
<evidence type="ECO:0000256" key="1">
    <source>
        <dbReference type="ARBA" id="ARBA00007659"/>
    </source>
</evidence>
<dbReference type="GO" id="GO:0003779">
    <property type="term" value="F:actin binding"/>
    <property type="evidence" value="ECO:0007669"/>
    <property type="project" value="InterPro"/>
</dbReference>
<dbReference type="InterPro" id="IPR036222">
    <property type="entry name" value="CAP_N_sf"/>
</dbReference>
<dbReference type="InterPro" id="IPR016098">
    <property type="entry name" value="CAP/MinC_C"/>
</dbReference>
<organism evidence="3">
    <name type="scientific">Cyprideis torosa</name>
    <dbReference type="NCBI Taxonomy" id="163714"/>
    <lineage>
        <taxon>Eukaryota</taxon>
        <taxon>Metazoa</taxon>
        <taxon>Ecdysozoa</taxon>
        <taxon>Arthropoda</taxon>
        <taxon>Crustacea</taxon>
        <taxon>Oligostraca</taxon>
        <taxon>Ostracoda</taxon>
        <taxon>Podocopa</taxon>
        <taxon>Podocopida</taxon>
        <taxon>Cytherocopina</taxon>
        <taxon>Cytheroidea</taxon>
        <taxon>Cytherideidae</taxon>
        <taxon>Cyprideis</taxon>
    </lineage>
</organism>
<dbReference type="OrthoDB" id="1601at2759"/>
<sequence length="478" mass="53340">MSLAAFDDIIAGPLTQWMALSKAIGADVSVQANLVHQGFSVERDFLDLASRSSKPDQNTLMKLLQPISDAISAIQGFREKNRGSKQFNHLSTISESIPALGWVAVVSSREYLVHQGFSVERDFLDLASRSSKPDQNTLMKLLQPISDAISSPTPAPYVKEMNDAGQFYSNRVLKEFKDSDKRHVDWVWAWTSTLTELQGFVKQWHTTGVVWNPRGAPATASGAPSGGEGREAYRRGKRGIPKREEGNAEGEWNGGLSKGEGQLVSSIYGLTASLYEFAFHCRLYVWVFLGLDAWFRPRGHRPPSGPRRRRFKFRGGEVARPPKLELEGKKWCVEYFNGNRNLLIGETEMQQRVYMYKCVDSTLQVRGKVNSITMDSCKKAAILFENAIGQFELINCQSCQLQVTGKCPVITIDKCDGIQMFLSEASKDVEIISSKSSEMNVLVPKPDGEFVEYPVPEQFRTIITPKGLYTTVTESTGV</sequence>
<dbReference type="InterPro" id="IPR053950">
    <property type="entry name" value="CAP_N"/>
</dbReference>
<dbReference type="InterPro" id="IPR013912">
    <property type="entry name" value="Adenylate_cyclase-assoc_CAP_C"/>
</dbReference>
<dbReference type="InterPro" id="IPR017901">
    <property type="entry name" value="C-CAP_CF_C-like"/>
</dbReference>
<dbReference type="AlphaFoldDB" id="A0A7R8WE75"/>
<dbReference type="InterPro" id="IPR006599">
    <property type="entry name" value="CARP_motif"/>
</dbReference>
<dbReference type="PANTHER" id="PTHR10652:SF0">
    <property type="entry name" value="ADENYLYL CYCLASE-ASSOCIATED PROTEIN"/>
    <property type="match status" value="1"/>
</dbReference>
<dbReference type="InterPro" id="IPR036223">
    <property type="entry name" value="CAP_C_sf"/>
</dbReference>
<dbReference type="SUPFAM" id="SSF69340">
    <property type="entry name" value="C-terminal domain of adenylylcyclase associated protein"/>
    <property type="match status" value="1"/>
</dbReference>